<sequence length="51" mass="5943">MQVLRSVLVDPGQDRPHHRLRHSRGVLLPVLHGLEMLLWKTDTGMYHYVAI</sequence>
<evidence type="ECO:0000313" key="1">
    <source>
        <dbReference type="EMBL" id="KAH3821340.1"/>
    </source>
</evidence>
<proteinExistence type="predicted"/>
<accession>A0A9D4GTP1</accession>
<reference evidence="1" key="2">
    <citation type="submission" date="2020-11" db="EMBL/GenBank/DDBJ databases">
        <authorList>
            <person name="McCartney M.A."/>
            <person name="Auch B."/>
            <person name="Kono T."/>
            <person name="Mallez S."/>
            <person name="Becker A."/>
            <person name="Gohl D.M."/>
            <person name="Silverstein K.A.T."/>
            <person name="Koren S."/>
            <person name="Bechman K.B."/>
            <person name="Herman A."/>
            <person name="Abrahante J.E."/>
            <person name="Garbe J."/>
        </authorList>
    </citation>
    <scope>NUCLEOTIDE SEQUENCE</scope>
    <source>
        <strain evidence="1">Duluth1</strain>
        <tissue evidence="1">Whole animal</tissue>
    </source>
</reference>
<reference evidence="1" key="1">
    <citation type="journal article" date="2019" name="bioRxiv">
        <title>The Genome of the Zebra Mussel, Dreissena polymorpha: A Resource for Invasive Species Research.</title>
        <authorList>
            <person name="McCartney M.A."/>
            <person name="Auch B."/>
            <person name="Kono T."/>
            <person name="Mallez S."/>
            <person name="Zhang Y."/>
            <person name="Obille A."/>
            <person name="Becker A."/>
            <person name="Abrahante J.E."/>
            <person name="Garbe J."/>
            <person name="Badalamenti J.P."/>
            <person name="Herman A."/>
            <person name="Mangelson H."/>
            <person name="Liachko I."/>
            <person name="Sullivan S."/>
            <person name="Sone E.D."/>
            <person name="Koren S."/>
            <person name="Silverstein K.A.T."/>
            <person name="Beckman K.B."/>
            <person name="Gohl D.M."/>
        </authorList>
    </citation>
    <scope>NUCLEOTIDE SEQUENCE</scope>
    <source>
        <strain evidence="1">Duluth1</strain>
        <tissue evidence="1">Whole animal</tissue>
    </source>
</reference>
<dbReference type="AlphaFoldDB" id="A0A9D4GTP1"/>
<dbReference type="EMBL" id="JAIWYP010000005">
    <property type="protein sequence ID" value="KAH3821340.1"/>
    <property type="molecule type" value="Genomic_DNA"/>
</dbReference>
<name>A0A9D4GTP1_DREPO</name>
<dbReference type="Proteomes" id="UP000828390">
    <property type="component" value="Unassembled WGS sequence"/>
</dbReference>
<comment type="caution">
    <text evidence="1">The sequence shown here is derived from an EMBL/GenBank/DDBJ whole genome shotgun (WGS) entry which is preliminary data.</text>
</comment>
<protein>
    <submittedName>
        <fullName evidence="1">Uncharacterized protein</fullName>
    </submittedName>
</protein>
<evidence type="ECO:0000313" key="2">
    <source>
        <dbReference type="Proteomes" id="UP000828390"/>
    </source>
</evidence>
<gene>
    <name evidence="1" type="ORF">DPMN_123103</name>
</gene>
<organism evidence="1 2">
    <name type="scientific">Dreissena polymorpha</name>
    <name type="common">Zebra mussel</name>
    <name type="synonym">Mytilus polymorpha</name>
    <dbReference type="NCBI Taxonomy" id="45954"/>
    <lineage>
        <taxon>Eukaryota</taxon>
        <taxon>Metazoa</taxon>
        <taxon>Spiralia</taxon>
        <taxon>Lophotrochozoa</taxon>
        <taxon>Mollusca</taxon>
        <taxon>Bivalvia</taxon>
        <taxon>Autobranchia</taxon>
        <taxon>Heteroconchia</taxon>
        <taxon>Euheterodonta</taxon>
        <taxon>Imparidentia</taxon>
        <taxon>Neoheterodontei</taxon>
        <taxon>Myida</taxon>
        <taxon>Dreissenoidea</taxon>
        <taxon>Dreissenidae</taxon>
        <taxon>Dreissena</taxon>
    </lineage>
</organism>
<keyword evidence="2" id="KW-1185">Reference proteome</keyword>